<dbReference type="InterPro" id="IPR036662">
    <property type="entry name" value="PTS_EIIA_man-typ_sf"/>
</dbReference>
<dbReference type="GO" id="GO:0016740">
    <property type="term" value="F:transferase activity"/>
    <property type="evidence" value="ECO:0007669"/>
    <property type="project" value="UniProtKB-KW"/>
</dbReference>
<comment type="caution">
    <text evidence="3">The sequence shown here is derived from an EMBL/GenBank/DDBJ whole genome shotgun (WGS) entry which is preliminary data.</text>
</comment>
<dbReference type="Proteomes" id="UP000552935">
    <property type="component" value="Unassembled WGS sequence"/>
</dbReference>
<dbReference type="AlphaFoldDB" id="A0A171J5Q0"/>
<dbReference type="Proteomes" id="UP000307517">
    <property type="component" value="Unassembled WGS sequence"/>
</dbReference>
<dbReference type="SUPFAM" id="SSF53062">
    <property type="entry name" value="PTS system fructose IIA component-like"/>
    <property type="match status" value="1"/>
</dbReference>
<reference evidence="3 6" key="2">
    <citation type="submission" date="2020-07" db="EMBL/GenBank/DDBJ databases">
        <title>Organ Donor 1.</title>
        <authorList>
            <person name="Marsh A.J."/>
            <person name="Azcarate-Peril M.A."/>
        </authorList>
    </citation>
    <scope>NUCLEOTIDE SEQUENCE [LARGE SCALE GENOMIC DNA]</scope>
    <source>
        <strain evidence="3 6">AMC0712</strain>
    </source>
</reference>
<evidence type="ECO:0000313" key="5">
    <source>
        <dbReference type="Proteomes" id="UP000307517"/>
    </source>
</evidence>
<dbReference type="Pfam" id="PF03610">
    <property type="entry name" value="EIIA-man"/>
    <property type="match status" value="1"/>
</dbReference>
<dbReference type="RefSeq" id="WP_005690818.1">
    <property type="nucleotide sequence ID" value="NZ_CABFNI010000001.1"/>
</dbReference>
<evidence type="ECO:0000256" key="1">
    <source>
        <dbReference type="ARBA" id="ARBA00022679"/>
    </source>
</evidence>
<dbReference type="EMBL" id="JACCKI010000001">
    <property type="protein sequence ID" value="NZA03582.1"/>
    <property type="molecule type" value="Genomic_DNA"/>
</dbReference>
<sequence length="135" mass="14833">MVTIILTSHGSYAQGIYDTLACFSKDLNNVHTLCLGDDSIYDFNAKAESLIASVTGDVLVMADMFQGTPFKTFYTLLRDRKNAKIVVNISFVDALTALLNHQNELSFVVQQVLDNPGVQEVSTGALIQDTRPDDE</sequence>
<reference evidence="4 5" key="1">
    <citation type="submission" date="2019-04" db="EMBL/GenBank/DDBJ databases">
        <title>Genome Announcement to Ensure Probiotic Safety of Lactobacillus rhamnosus UBLR-58.</title>
        <authorList>
            <person name="Sulthana A."/>
            <person name="Lakshmi S.G."/>
            <person name="Madempudi R.S."/>
        </authorList>
    </citation>
    <scope>NUCLEOTIDE SEQUENCE [LARGE SCALE GENOMIC DNA]</scope>
    <source>
        <strain evidence="4 5">UBLR-58</strain>
    </source>
</reference>
<dbReference type="GO" id="GO:0016020">
    <property type="term" value="C:membrane"/>
    <property type="evidence" value="ECO:0007669"/>
    <property type="project" value="InterPro"/>
</dbReference>
<dbReference type="InterPro" id="IPR004701">
    <property type="entry name" value="PTS_EIIA_man-typ"/>
</dbReference>
<dbReference type="Gene3D" id="3.40.50.510">
    <property type="entry name" value="Phosphotransferase system, mannose-type IIA component"/>
    <property type="match status" value="1"/>
</dbReference>
<proteinExistence type="predicted"/>
<evidence type="ECO:0000313" key="6">
    <source>
        <dbReference type="Proteomes" id="UP000552935"/>
    </source>
</evidence>
<protein>
    <submittedName>
        <fullName evidence="3">PTS fructose transporter subunit IIA</fullName>
    </submittedName>
</protein>
<gene>
    <name evidence="4" type="ORF">E6L36_01150</name>
    <name evidence="3" type="ORF">H0N82_00255</name>
</gene>
<keyword evidence="1" id="KW-0808">Transferase</keyword>
<dbReference type="PANTHER" id="PTHR33799:SF1">
    <property type="entry name" value="PTS SYSTEM MANNOSE-SPECIFIC EIIAB COMPONENT-RELATED"/>
    <property type="match status" value="1"/>
</dbReference>
<dbReference type="PROSITE" id="PS51096">
    <property type="entry name" value="PTS_EIIA_TYPE_4"/>
    <property type="match status" value="1"/>
</dbReference>
<organism evidence="3 6">
    <name type="scientific">Lacticaseibacillus rhamnosus</name>
    <name type="common">Lactobacillus rhamnosus</name>
    <dbReference type="NCBI Taxonomy" id="47715"/>
    <lineage>
        <taxon>Bacteria</taxon>
        <taxon>Bacillati</taxon>
        <taxon>Bacillota</taxon>
        <taxon>Bacilli</taxon>
        <taxon>Lactobacillales</taxon>
        <taxon>Lactobacillaceae</taxon>
        <taxon>Lacticaseibacillus</taxon>
    </lineage>
</organism>
<dbReference type="PANTHER" id="PTHR33799">
    <property type="entry name" value="PTS PERMEASE-RELATED-RELATED"/>
    <property type="match status" value="1"/>
</dbReference>
<dbReference type="GO" id="GO:0009401">
    <property type="term" value="P:phosphoenolpyruvate-dependent sugar phosphotransferase system"/>
    <property type="evidence" value="ECO:0007669"/>
    <property type="project" value="InterPro"/>
</dbReference>
<name>A0A171J5Q0_LACRH</name>
<evidence type="ECO:0000259" key="2">
    <source>
        <dbReference type="PROSITE" id="PS51096"/>
    </source>
</evidence>
<dbReference type="EMBL" id="SSHM01000001">
    <property type="protein sequence ID" value="THC79143.1"/>
    <property type="molecule type" value="Genomic_DNA"/>
</dbReference>
<evidence type="ECO:0000313" key="4">
    <source>
        <dbReference type="EMBL" id="THC79143.1"/>
    </source>
</evidence>
<dbReference type="InterPro" id="IPR051471">
    <property type="entry name" value="Bacterial_PTS_sugar_comp"/>
</dbReference>
<feature type="domain" description="PTS EIIA type-4" evidence="2">
    <location>
        <begin position="1"/>
        <end position="126"/>
    </location>
</feature>
<accession>A0A171J5Q0</accession>
<evidence type="ECO:0000313" key="3">
    <source>
        <dbReference type="EMBL" id="NZA03582.1"/>
    </source>
</evidence>